<organism evidence="3 4">
    <name type="scientific">Rhizodiscina lignyota</name>
    <dbReference type="NCBI Taxonomy" id="1504668"/>
    <lineage>
        <taxon>Eukaryota</taxon>
        <taxon>Fungi</taxon>
        <taxon>Dikarya</taxon>
        <taxon>Ascomycota</taxon>
        <taxon>Pezizomycotina</taxon>
        <taxon>Dothideomycetes</taxon>
        <taxon>Pleosporomycetidae</taxon>
        <taxon>Aulographales</taxon>
        <taxon>Rhizodiscinaceae</taxon>
        <taxon>Rhizodiscina</taxon>
    </lineage>
</organism>
<dbReference type="SMART" id="SM00368">
    <property type="entry name" value="LRR_RI"/>
    <property type="match status" value="3"/>
</dbReference>
<feature type="compositionally biased region" description="Polar residues" evidence="1">
    <location>
        <begin position="1"/>
        <end position="12"/>
    </location>
</feature>
<comment type="caution">
    <text evidence="3">The sequence shown here is derived from an EMBL/GenBank/DDBJ whole genome shotgun (WGS) entry which is preliminary data.</text>
</comment>
<dbReference type="Proteomes" id="UP000799772">
    <property type="component" value="Unassembled WGS sequence"/>
</dbReference>
<dbReference type="PANTHER" id="PTHR24112:SF66">
    <property type="entry name" value="LEUCINE-RICH REPEAT, ISOFORM F"/>
    <property type="match status" value="1"/>
</dbReference>
<sequence length="1207" mass="133841">MTGSPVDGTTSWSKRRSIFSRSPLGAINDGASGGSGSGSSSTNSSASKLAPKALKKRFTAPTFSSTPAHTPTSSTDDGYLEENEKDIGALPSKPALSLRTVSSSVRPPSMFGSVRSFKSSEDFDEPRTASSSHAPSDHFAGTPDSSGRCSKHVIHHGEVQTSNSLFRKKREYLVLTETHLYKLKSQQKANEMFSQCKRTKLLRIPASAPNRSSMIGHVSRASTSSFQDYQSFNSDTLDREYGTPLRQVVAVYQLDDGSPYFALEVDYLEEDWNHASSLSLRFAEMHERDSWLRQIHAATNTAILSDPNPVSPYNHQVAVRIVENEQDYDPLSSTIFKVVHRAHKGGARPLSTDDVSKMSNVCFLVIGMHKIHLIPLFKKNPTPYTPQSYKDGSTLTKSFGILSLTAIRLSKDDDTFDLTFRVPFQGHKVLHLASLASRNIASHVRKVEDRLRPEWETRPYYIDDPLQMRPDSIAASNTLSLDIDSFDRTLIAYCVAYRIRPDNIRYFVTDDVEDAPRFVLLPPSSTQRQQYNELELLAVFRSLRYNESFRSISFANIRLDILNNLHDEHGHEHVCMKTKRGTVLKMDYDEQCRSCLLVQELRALAMTNKKLRRMDMSSTITRKPGNADENDGVRDLGCGIVEALFPLCKLQITNVDWITLNGIQLGETDLDYLVAASVDRSCHFRALEMSDCGLNDRSVMLLLDSFRAQDDTLETMDISKNSARLSPSTFGPQLSVFGFLRRLNLSHLSRTSDPESLIPLDALMAWRLEELVLSGTSVNSATLDVICRYLVSPKSDLLQELKLDHTYLSGKDIAMVMRAVARHPGGLRSLHVDLSQNRLEKDHKDMVEAIREGLTPSLLTIRLMEYEDESHFRELISALTHNTSITHLDISHVSLPYQASEETCQALERMFAENATLQFLDMSGEESRLESSKLGVGIHQAIAGLKSNTSLRCLRIQCQNLGMRGAHTLADILKSNETLQELHCENNRIPLSGFMDIVSALYLNHTLLHLSGIEDSQKEAHSVAESQIKAIRDEHQSTFPTGKAASIRDKFTARVGGVTRRQSVRPPMKTQSVGRSEALEALGDLDNVWNKHIALMNFYTHRNRCIALGIPWEPLGEESASPKPSATRSTSSNTLGRVLSGSDLDTTPRAEKKSFLGDGAPAGVDIGVSEAPSSAGGGLLEEIEAAFGGSGTDPFMSGPPEPDGLFV</sequence>
<dbReference type="InterPro" id="IPR051279">
    <property type="entry name" value="PP1-Reg/Actin-Interact_Protein"/>
</dbReference>
<gene>
    <name evidence="3" type="ORF">NA57DRAFT_45334</name>
</gene>
<evidence type="ECO:0000259" key="2">
    <source>
        <dbReference type="PROSITE" id="PS50003"/>
    </source>
</evidence>
<dbReference type="SUPFAM" id="SSF52047">
    <property type="entry name" value="RNI-like"/>
    <property type="match status" value="1"/>
</dbReference>
<dbReference type="Gene3D" id="3.80.10.10">
    <property type="entry name" value="Ribonuclease Inhibitor"/>
    <property type="match status" value="1"/>
</dbReference>
<feature type="domain" description="PH" evidence="2">
    <location>
        <begin position="152"/>
        <end position="300"/>
    </location>
</feature>
<dbReference type="InterPro" id="IPR001849">
    <property type="entry name" value="PH_domain"/>
</dbReference>
<feature type="region of interest" description="Disordered" evidence="1">
    <location>
        <begin position="1117"/>
        <end position="1161"/>
    </location>
</feature>
<dbReference type="GO" id="GO:0034315">
    <property type="term" value="P:regulation of Arp2/3 complex-mediated actin nucleation"/>
    <property type="evidence" value="ECO:0007669"/>
    <property type="project" value="TreeGrafter"/>
</dbReference>
<dbReference type="GO" id="GO:0005886">
    <property type="term" value="C:plasma membrane"/>
    <property type="evidence" value="ECO:0007669"/>
    <property type="project" value="TreeGrafter"/>
</dbReference>
<accession>A0A9P4IAZ0</accession>
<dbReference type="PANTHER" id="PTHR24112">
    <property type="entry name" value="LEUCINE-RICH REPEAT, ISOFORM F-RELATED"/>
    <property type="match status" value="1"/>
</dbReference>
<feature type="compositionally biased region" description="Low complexity" evidence="1">
    <location>
        <begin position="59"/>
        <end position="75"/>
    </location>
</feature>
<feature type="region of interest" description="Disordered" evidence="1">
    <location>
        <begin position="99"/>
        <end position="150"/>
    </location>
</feature>
<dbReference type="PROSITE" id="PS50003">
    <property type="entry name" value="PH_DOMAIN"/>
    <property type="match status" value="1"/>
</dbReference>
<feature type="compositionally biased region" description="Basic and acidic residues" evidence="1">
    <location>
        <begin position="118"/>
        <end position="127"/>
    </location>
</feature>
<feature type="compositionally biased region" description="Polar residues" evidence="1">
    <location>
        <begin position="1122"/>
        <end position="1135"/>
    </location>
</feature>
<reference evidence="3" key="1">
    <citation type="journal article" date="2020" name="Stud. Mycol.">
        <title>101 Dothideomycetes genomes: a test case for predicting lifestyles and emergence of pathogens.</title>
        <authorList>
            <person name="Haridas S."/>
            <person name="Albert R."/>
            <person name="Binder M."/>
            <person name="Bloem J."/>
            <person name="Labutti K."/>
            <person name="Salamov A."/>
            <person name="Andreopoulos B."/>
            <person name="Baker S."/>
            <person name="Barry K."/>
            <person name="Bills G."/>
            <person name="Bluhm B."/>
            <person name="Cannon C."/>
            <person name="Castanera R."/>
            <person name="Culley D."/>
            <person name="Daum C."/>
            <person name="Ezra D."/>
            <person name="Gonzalez J."/>
            <person name="Henrissat B."/>
            <person name="Kuo A."/>
            <person name="Liang C."/>
            <person name="Lipzen A."/>
            <person name="Lutzoni F."/>
            <person name="Magnuson J."/>
            <person name="Mondo S."/>
            <person name="Nolan M."/>
            <person name="Ohm R."/>
            <person name="Pangilinan J."/>
            <person name="Park H.-J."/>
            <person name="Ramirez L."/>
            <person name="Alfaro M."/>
            <person name="Sun H."/>
            <person name="Tritt A."/>
            <person name="Yoshinaga Y."/>
            <person name="Zwiers L.-H."/>
            <person name="Turgeon B."/>
            <person name="Goodwin S."/>
            <person name="Spatafora J."/>
            <person name="Crous P."/>
            <person name="Grigoriev I."/>
        </authorList>
    </citation>
    <scope>NUCLEOTIDE SEQUENCE</scope>
    <source>
        <strain evidence="3">CBS 133067</strain>
    </source>
</reference>
<keyword evidence="4" id="KW-1185">Reference proteome</keyword>
<proteinExistence type="predicted"/>
<feature type="compositionally biased region" description="Low complexity" evidence="1">
    <location>
        <begin position="38"/>
        <end position="52"/>
    </location>
</feature>
<dbReference type="EMBL" id="ML978132">
    <property type="protein sequence ID" value="KAF2095237.1"/>
    <property type="molecule type" value="Genomic_DNA"/>
</dbReference>
<protein>
    <submittedName>
        <fullName evidence="3">RNI-like protein</fullName>
    </submittedName>
</protein>
<dbReference type="InterPro" id="IPR032675">
    <property type="entry name" value="LRR_dom_sf"/>
</dbReference>
<dbReference type="AlphaFoldDB" id="A0A9P4IAZ0"/>
<evidence type="ECO:0000313" key="3">
    <source>
        <dbReference type="EMBL" id="KAF2095237.1"/>
    </source>
</evidence>
<dbReference type="Pfam" id="PF25353">
    <property type="entry name" value="PH_2nd_LRR"/>
    <property type="match status" value="1"/>
</dbReference>
<feature type="compositionally biased region" description="Basic and acidic residues" evidence="1">
    <location>
        <begin position="1146"/>
        <end position="1155"/>
    </location>
</feature>
<feature type="region of interest" description="Disordered" evidence="1">
    <location>
        <begin position="1"/>
        <end position="80"/>
    </location>
</feature>
<dbReference type="OrthoDB" id="120976at2759"/>
<name>A0A9P4IAZ0_9PEZI</name>
<evidence type="ECO:0000313" key="4">
    <source>
        <dbReference type="Proteomes" id="UP000799772"/>
    </source>
</evidence>
<feature type="compositionally biased region" description="Pro residues" evidence="1">
    <location>
        <begin position="1197"/>
        <end position="1207"/>
    </location>
</feature>
<evidence type="ECO:0000256" key="1">
    <source>
        <dbReference type="SAM" id="MobiDB-lite"/>
    </source>
</evidence>
<feature type="region of interest" description="Disordered" evidence="1">
    <location>
        <begin position="1186"/>
        <end position="1207"/>
    </location>
</feature>
<dbReference type="InterPro" id="IPR057334">
    <property type="entry name" value="PH_2nd_LRR"/>
</dbReference>